<keyword evidence="5" id="KW-0614">Plasmid</keyword>
<evidence type="ECO:0000256" key="3">
    <source>
        <dbReference type="SAM" id="MobiDB-lite"/>
    </source>
</evidence>
<dbReference type="AlphaFoldDB" id="A0A1Z4JQY2"/>
<keyword evidence="2" id="KW-0804">Transcription</keyword>
<dbReference type="GO" id="GO:0043565">
    <property type="term" value="F:sequence-specific DNA binding"/>
    <property type="evidence" value="ECO:0007669"/>
    <property type="project" value="InterPro"/>
</dbReference>
<feature type="domain" description="HTH araC/xylS-type" evidence="4">
    <location>
        <begin position="217"/>
        <end position="315"/>
    </location>
</feature>
<dbReference type="Proteomes" id="UP000217895">
    <property type="component" value="Plasmid Plasmid1 dna"/>
</dbReference>
<sequence>MNAARTSEKSGRALMNDPQAKREADRSQANREELTERMARAIRHDGVIEPLKGLHFYRTSFPSECLHSVSIPSFCVIAQGSKEVLLGSDRYQYDPMHYLLGTVELPIASRILEATQEKPYLGLRLDLDPTLVGSVMVEAGYPSGQRGVSVKAIDVSPLDADLLDAAVRLVRLIDSPAEAHVLVPLIKREILYRLLMGEQGNRLRQIAVLGGYTHHIAKAVDRLRQDFNLPLRIEAIARELGMSVSGFHHHFKSVTAMSPLQFQKQLRLQEARRLMLGENLDATSAAYRVGYDDASHFNREYKRLFGVPPMRDVARLRETARETLSST</sequence>
<protein>
    <submittedName>
        <fullName evidence="5">AraC family transcriptional regulator</fullName>
    </submittedName>
</protein>
<name>A0A1Z4JQY2_LEPBY</name>
<dbReference type="Pfam" id="PF12833">
    <property type="entry name" value="HTH_18"/>
    <property type="match status" value="1"/>
</dbReference>
<dbReference type="PANTHER" id="PTHR43436">
    <property type="entry name" value="ARAC-FAMILY TRANSCRIPTIONAL REGULATOR"/>
    <property type="match status" value="1"/>
</dbReference>
<dbReference type="InterPro" id="IPR018060">
    <property type="entry name" value="HTH_AraC"/>
</dbReference>
<dbReference type="SUPFAM" id="SSF46689">
    <property type="entry name" value="Homeodomain-like"/>
    <property type="match status" value="2"/>
</dbReference>
<dbReference type="EMBL" id="AP018204">
    <property type="protein sequence ID" value="BAY59175.1"/>
    <property type="molecule type" value="Genomic_DNA"/>
</dbReference>
<dbReference type="Gene3D" id="1.10.10.60">
    <property type="entry name" value="Homeodomain-like"/>
    <property type="match status" value="2"/>
</dbReference>
<feature type="compositionally biased region" description="Basic and acidic residues" evidence="3">
    <location>
        <begin position="19"/>
        <end position="32"/>
    </location>
</feature>
<feature type="compositionally biased region" description="Basic and acidic residues" evidence="3">
    <location>
        <begin position="1"/>
        <end position="11"/>
    </location>
</feature>
<geneLocation type="plasmid" evidence="5">
    <name>plasmid1</name>
</geneLocation>
<dbReference type="Pfam" id="PF06719">
    <property type="entry name" value="AraC_N"/>
    <property type="match status" value="1"/>
</dbReference>
<gene>
    <name evidence="5" type="ORF">NIES2135_60520</name>
</gene>
<evidence type="ECO:0000313" key="6">
    <source>
        <dbReference type="Proteomes" id="UP000217895"/>
    </source>
</evidence>
<keyword evidence="6" id="KW-1185">Reference proteome</keyword>
<dbReference type="InterPro" id="IPR009594">
    <property type="entry name" value="Tscrpt_reg_HTH_AraC_N"/>
</dbReference>
<accession>A0A1Z4JQY2</accession>
<evidence type="ECO:0000256" key="2">
    <source>
        <dbReference type="ARBA" id="ARBA00023163"/>
    </source>
</evidence>
<organism evidence="5 6">
    <name type="scientific">Leptolyngbya boryana NIES-2135</name>
    <dbReference type="NCBI Taxonomy" id="1973484"/>
    <lineage>
        <taxon>Bacteria</taxon>
        <taxon>Bacillati</taxon>
        <taxon>Cyanobacteriota</taxon>
        <taxon>Cyanophyceae</taxon>
        <taxon>Leptolyngbyales</taxon>
        <taxon>Leptolyngbyaceae</taxon>
        <taxon>Leptolyngbya group</taxon>
        <taxon>Leptolyngbya</taxon>
    </lineage>
</organism>
<feature type="region of interest" description="Disordered" evidence="3">
    <location>
        <begin position="1"/>
        <end position="32"/>
    </location>
</feature>
<evidence type="ECO:0000259" key="4">
    <source>
        <dbReference type="PROSITE" id="PS01124"/>
    </source>
</evidence>
<reference evidence="5 6" key="1">
    <citation type="submission" date="2017-06" db="EMBL/GenBank/DDBJ databases">
        <title>Genome sequencing of cyanobaciteial culture collection at National Institute for Environmental Studies (NIES).</title>
        <authorList>
            <person name="Hirose Y."/>
            <person name="Shimura Y."/>
            <person name="Fujisawa T."/>
            <person name="Nakamura Y."/>
            <person name="Kawachi M."/>
        </authorList>
    </citation>
    <scope>NUCLEOTIDE SEQUENCE [LARGE SCALE GENOMIC DNA]</scope>
    <source>
        <strain evidence="5 6">NIES-2135</strain>
        <plasmid evidence="6">Plasmid Plasmid1 dna</plasmid>
    </source>
</reference>
<keyword evidence="1" id="KW-0805">Transcription regulation</keyword>
<dbReference type="PANTHER" id="PTHR43436:SF1">
    <property type="entry name" value="TRANSCRIPTIONAL REGULATORY PROTEIN"/>
    <property type="match status" value="1"/>
</dbReference>
<dbReference type="SMART" id="SM00342">
    <property type="entry name" value="HTH_ARAC"/>
    <property type="match status" value="1"/>
</dbReference>
<dbReference type="PROSITE" id="PS01124">
    <property type="entry name" value="HTH_ARAC_FAMILY_2"/>
    <property type="match status" value="1"/>
</dbReference>
<proteinExistence type="predicted"/>
<evidence type="ECO:0000256" key="1">
    <source>
        <dbReference type="ARBA" id="ARBA00023015"/>
    </source>
</evidence>
<dbReference type="InterPro" id="IPR009057">
    <property type="entry name" value="Homeodomain-like_sf"/>
</dbReference>
<evidence type="ECO:0000313" key="5">
    <source>
        <dbReference type="EMBL" id="BAY59175.1"/>
    </source>
</evidence>
<dbReference type="GO" id="GO:0003700">
    <property type="term" value="F:DNA-binding transcription factor activity"/>
    <property type="evidence" value="ECO:0007669"/>
    <property type="project" value="InterPro"/>
</dbReference>